<dbReference type="Proteomes" id="UP000012589">
    <property type="component" value="Unassembled WGS sequence"/>
</dbReference>
<dbReference type="AlphaFoldDB" id="N2B0Q9"/>
<proteinExistence type="predicted"/>
<dbReference type="Pfam" id="PF13847">
    <property type="entry name" value="Methyltransf_31"/>
    <property type="match status" value="1"/>
</dbReference>
<protein>
    <recommendedName>
        <fullName evidence="1">Methyltransferase domain-containing protein</fullName>
    </recommendedName>
</protein>
<dbReference type="PANTHER" id="PTHR43464">
    <property type="entry name" value="METHYLTRANSFERASE"/>
    <property type="match status" value="1"/>
</dbReference>
<dbReference type="HOGENOM" id="CLU_1259534_0_0_9"/>
<comment type="caution">
    <text evidence="2">The sequence shown here is derived from an EMBL/GenBank/DDBJ whole genome shotgun (WGS) entry which is preliminary data.</text>
</comment>
<evidence type="ECO:0000313" key="3">
    <source>
        <dbReference type="Proteomes" id="UP000012589"/>
    </source>
</evidence>
<dbReference type="PANTHER" id="PTHR43464:SF83">
    <property type="entry name" value="MALONYL-[ACYL-CARRIER PROTEIN] O-METHYLTRANSFERASE"/>
    <property type="match status" value="1"/>
</dbReference>
<dbReference type="EMBL" id="AQFT01000038">
    <property type="protein sequence ID" value="EMZ33956.1"/>
    <property type="molecule type" value="Genomic_DNA"/>
</dbReference>
<organism evidence="2 3">
    <name type="scientific">Eubacterium plexicaudatum ASF492</name>
    <dbReference type="NCBI Taxonomy" id="1235802"/>
    <lineage>
        <taxon>Bacteria</taxon>
        <taxon>Bacillati</taxon>
        <taxon>Bacillota</taxon>
        <taxon>Clostridia</taxon>
        <taxon>Eubacteriales</taxon>
        <taxon>Eubacteriaceae</taxon>
        <taxon>Eubacterium</taxon>
    </lineage>
</organism>
<name>N2B0Q9_9FIRM</name>
<evidence type="ECO:0000259" key="1">
    <source>
        <dbReference type="Pfam" id="PF13847"/>
    </source>
</evidence>
<dbReference type="OrthoDB" id="9777497at2"/>
<gene>
    <name evidence="2" type="ORF">C823_01237</name>
</gene>
<dbReference type="SUPFAM" id="SSF53335">
    <property type="entry name" value="S-adenosyl-L-methionine-dependent methyltransferases"/>
    <property type="match status" value="1"/>
</dbReference>
<dbReference type="GO" id="GO:0008168">
    <property type="term" value="F:methyltransferase activity"/>
    <property type="evidence" value="ECO:0007669"/>
    <property type="project" value="TreeGrafter"/>
</dbReference>
<dbReference type="Gene3D" id="3.40.50.150">
    <property type="entry name" value="Vaccinia Virus protein VP39"/>
    <property type="match status" value="1"/>
</dbReference>
<feature type="domain" description="Methyltransferase" evidence="1">
    <location>
        <begin position="73"/>
        <end position="183"/>
    </location>
</feature>
<sequence length="223" mass="26231">MSYVDFVSELHRSTRRNYVGRVISDDKAECAIIAKKYGYDYWDGERKYGYGGYHYDGRWKIVAQKLADYYCLKSGQKVLDVGCGMAHLLYELTQVVPGMIVNGIDISQYALEHAKEEIRDRLQYGQAQNIPFDDDEFDLVISLATLHNLKIYDLKKAVQEIERVSKGKSYIMVESFRNDREEVNMLYWQLTCASYYAVDEWEWLYKEWGYTGDYSFIFFEDGK</sequence>
<reference evidence="2 3" key="1">
    <citation type="journal article" date="2014" name="Genome Announc.">
        <title>Draft genome sequences of the altered schaedler flora, a defined bacterial community from gnotobiotic mice.</title>
        <authorList>
            <person name="Wannemuehler M.J."/>
            <person name="Overstreet A.M."/>
            <person name="Ward D.V."/>
            <person name="Phillips G.J."/>
        </authorList>
    </citation>
    <scope>NUCLEOTIDE SEQUENCE [LARGE SCALE GENOMIC DNA]</scope>
    <source>
        <strain evidence="2 3">ASF492</strain>
    </source>
</reference>
<dbReference type="InterPro" id="IPR029063">
    <property type="entry name" value="SAM-dependent_MTases_sf"/>
</dbReference>
<dbReference type="InterPro" id="IPR025714">
    <property type="entry name" value="Methyltranfer_dom"/>
</dbReference>
<evidence type="ECO:0000313" key="2">
    <source>
        <dbReference type="EMBL" id="EMZ33956.1"/>
    </source>
</evidence>
<dbReference type="eggNOG" id="COG2226">
    <property type="taxonomic scope" value="Bacteria"/>
</dbReference>
<dbReference type="CDD" id="cd02440">
    <property type="entry name" value="AdoMet_MTases"/>
    <property type="match status" value="1"/>
</dbReference>
<dbReference type="STRING" id="1235802.C823_01237"/>
<dbReference type="PATRIC" id="fig|1235802.3.peg.1322"/>
<accession>N2B0Q9</accession>
<keyword evidence="3" id="KW-1185">Reference proteome</keyword>